<organism evidence="9">
    <name type="scientific">Arabidopsis lyrata subsp. lyrata</name>
    <name type="common">Lyre-leaved rock-cress</name>
    <dbReference type="NCBI Taxonomy" id="81972"/>
    <lineage>
        <taxon>Eukaryota</taxon>
        <taxon>Viridiplantae</taxon>
        <taxon>Streptophyta</taxon>
        <taxon>Embryophyta</taxon>
        <taxon>Tracheophyta</taxon>
        <taxon>Spermatophyta</taxon>
        <taxon>Magnoliopsida</taxon>
        <taxon>eudicotyledons</taxon>
        <taxon>Gunneridae</taxon>
        <taxon>Pentapetalae</taxon>
        <taxon>rosids</taxon>
        <taxon>malvids</taxon>
        <taxon>Brassicales</taxon>
        <taxon>Brassicaceae</taxon>
        <taxon>Camelineae</taxon>
        <taxon>Arabidopsis</taxon>
    </lineage>
</organism>
<keyword evidence="5" id="KW-0456">Lyase</keyword>
<dbReference type="GO" id="GO:0016829">
    <property type="term" value="F:lyase activity"/>
    <property type="evidence" value="ECO:0007669"/>
    <property type="project" value="UniProtKB-KW"/>
</dbReference>
<reference evidence="9" key="1">
    <citation type="journal article" date="2011" name="Nat. Genet.">
        <title>The Arabidopsis lyrata genome sequence and the basis of rapid genome size change.</title>
        <authorList>
            <person name="Hu T.T."/>
            <person name="Pattyn P."/>
            <person name="Bakker E.G."/>
            <person name="Cao J."/>
            <person name="Cheng J.-F."/>
            <person name="Clark R.M."/>
            <person name="Fahlgren N."/>
            <person name="Fawcett J.A."/>
            <person name="Grimwood J."/>
            <person name="Gundlach H."/>
            <person name="Haberer G."/>
            <person name="Hollister J.D."/>
            <person name="Ossowski S."/>
            <person name="Ottilar R.P."/>
            <person name="Salamov A.A."/>
            <person name="Schneeberger K."/>
            <person name="Spannagl M."/>
            <person name="Wang X."/>
            <person name="Yang L."/>
            <person name="Nasrallah M.E."/>
            <person name="Bergelson J."/>
            <person name="Carrington J.C."/>
            <person name="Gaut B.S."/>
            <person name="Schmutz J."/>
            <person name="Mayer K.F.X."/>
            <person name="Van de Peer Y."/>
            <person name="Grigoriev I.V."/>
            <person name="Nordborg M."/>
            <person name="Weigel D."/>
            <person name="Guo Y.-L."/>
        </authorList>
    </citation>
    <scope>NUCLEOTIDE SEQUENCE [LARGE SCALE GENOMIC DNA]</scope>
    <source>
        <strain evidence="9">cv. MN47</strain>
    </source>
</reference>
<dbReference type="STRING" id="81972.D7L6B3"/>
<evidence type="ECO:0000256" key="3">
    <source>
        <dbReference type="ARBA" id="ARBA00022737"/>
    </source>
</evidence>
<evidence type="ECO:0000256" key="6">
    <source>
        <dbReference type="ARBA" id="ARBA00039065"/>
    </source>
</evidence>
<dbReference type="GO" id="GO:0005829">
    <property type="term" value="C:cytosol"/>
    <property type="evidence" value="ECO:0007669"/>
    <property type="project" value="TreeGrafter"/>
</dbReference>
<proteinExistence type="predicted"/>
<dbReference type="EC" id="4.8.1.5" evidence="6"/>
<comment type="cofactor">
    <cofactor evidence="1">
        <name>Fe(2+)</name>
        <dbReference type="ChEBI" id="CHEBI:29033"/>
    </cofactor>
</comment>
<dbReference type="SUPFAM" id="SSF117281">
    <property type="entry name" value="Kelch motif"/>
    <property type="match status" value="1"/>
</dbReference>
<evidence type="ECO:0000313" key="8">
    <source>
        <dbReference type="EMBL" id="EFH61949.1"/>
    </source>
</evidence>
<dbReference type="GO" id="GO:0080028">
    <property type="term" value="P:nitrile biosynthetic process"/>
    <property type="evidence" value="ECO:0007669"/>
    <property type="project" value="TreeGrafter"/>
</dbReference>
<dbReference type="PANTHER" id="PTHR47435">
    <property type="entry name" value="KELCH REPEAT PROTEIN (AFU_ORTHOLOGUE AFUA_5G12780)"/>
    <property type="match status" value="1"/>
</dbReference>
<dbReference type="GO" id="GO:0005634">
    <property type="term" value="C:nucleus"/>
    <property type="evidence" value="ECO:0007669"/>
    <property type="project" value="TreeGrafter"/>
</dbReference>
<keyword evidence="9" id="KW-1185">Reference proteome</keyword>
<dbReference type="InterPro" id="IPR015915">
    <property type="entry name" value="Kelch-typ_b-propeller"/>
</dbReference>
<keyword evidence="3" id="KW-0677">Repeat</keyword>
<dbReference type="HOGENOM" id="CLU_2743464_0_0_1"/>
<keyword evidence="2" id="KW-0880">Kelch repeat</keyword>
<keyword evidence="4" id="KW-0408">Iron</keyword>
<evidence type="ECO:0000256" key="1">
    <source>
        <dbReference type="ARBA" id="ARBA00001954"/>
    </source>
</evidence>
<comment type="catalytic activity">
    <reaction evidence="7">
        <text>a (Z)-N-(sulfonatooxy)alkanimidothioate = a nitrile + sulfur + sulfate</text>
        <dbReference type="Rhea" id="RHEA:59956"/>
        <dbReference type="ChEBI" id="CHEBI:16189"/>
        <dbReference type="ChEBI" id="CHEBI:18379"/>
        <dbReference type="ChEBI" id="CHEBI:26833"/>
        <dbReference type="ChEBI" id="CHEBI:183089"/>
        <dbReference type="EC" id="4.8.1.5"/>
    </reaction>
</comment>
<dbReference type="GO" id="GO:0030234">
    <property type="term" value="F:enzyme regulator activity"/>
    <property type="evidence" value="ECO:0007669"/>
    <property type="project" value="TreeGrafter"/>
</dbReference>
<dbReference type="EMBL" id="GL348715">
    <property type="protein sequence ID" value="EFH61949.1"/>
    <property type="molecule type" value="Genomic_DNA"/>
</dbReference>
<name>D7L6B3_ARALL</name>
<dbReference type="AlphaFoldDB" id="D7L6B3"/>
<dbReference type="Gene3D" id="2.120.10.80">
    <property type="entry name" value="Kelch-type beta propeller"/>
    <property type="match status" value="1"/>
</dbReference>
<dbReference type="Gramene" id="scaffold_303094.1">
    <property type="protein sequence ID" value="scaffold_303094.1"/>
    <property type="gene ID" value="scaffold_303094.1"/>
</dbReference>
<evidence type="ECO:0000256" key="2">
    <source>
        <dbReference type="ARBA" id="ARBA00022441"/>
    </source>
</evidence>
<evidence type="ECO:0000256" key="7">
    <source>
        <dbReference type="ARBA" id="ARBA00049218"/>
    </source>
</evidence>
<sequence length="71" mass="7854">MVATGSTLYVFGGRDASCQYNGFYSDTTPNERKLLSPVEEGPTPRSFHSMTADEENVYVFGGVSFTARLRH</sequence>
<evidence type="ECO:0000256" key="5">
    <source>
        <dbReference type="ARBA" id="ARBA00023239"/>
    </source>
</evidence>
<accession>D7L6B3</accession>
<evidence type="ECO:0000313" key="9">
    <source>
        <dbReference type="Proteomes" id="UP000008694"/>
    </source>
</evidence>
<dbReference type="GO" id="GO:0019762">
    <property type="term" value="P:glucosinolate catabolic process"/>
    <property type="evidence" value="ECO:0007669"/>
    <property type="project" value="UniProtKB-ARBA"/>
</dbReference>
<dbReference type="PANTHER" id="PTHR47435:SF5">
    <property type="entry name" value="NITRILE-SPECIFIER PROTEIN 1-RELATED"/>
    <property type="match status" value="1"/>
</dbReference>
<evidence type="ECO:0000256" key="4">
    <source>
        <dbReference type="ARBA" id="ARBA00023004"/>
    </source>
</evidence>
<dbReference type="Proteomes" id="UP000008694">
    <property type="component" value="Unassembled WGS sequence"/>
</dbReference>
<protein>
    <recommendedName>
        <fullName evidence="6">thiohydroximate-O-sulfate sulfate/sulfur-lyase (nitrile-forming)</fullName>
        <ecNumber evidence="6">4.8.1.5</ecNumber>
    </recommendedName>
</protein>
<gene>
    <name evidence="8" type="ORF">ARALYDRAFT_899124</name>
</gene>
<dbReference type="Pfam" id="PF24681">
    <property type="entry name" value="Kelch_KLHDC2_KLHL20_DRC7"/>
    <property type="match status" value="1"/>
</dbReference>